<protein>
    <submittedName>
        <fullName evidence="2">Uncharacterized protein</fullName>
    </submittedName>
</protein>
<organism evidence="2 3">
    <name type="scientific">Streptomyces gardneri</name>
    <dbReference type="NCBI Taxonomy" id="66892"/>
    <lineage>
        <taxon>Bacteria</taxon>
        <taxon>Bacillati</taxon>
        <taxon>Actinomycetota</taxon>
        <taxon>Actinomycetes</taxon>
        <taxon>Kitasatosporales</taxon>
        <taxon>Streptomycetaceae</taxon>
        <taxon>Streptomyces</taxon>
    </lineage>
</organism>
<sequence>MSDPGPSLEYMSDHHRETPSPEALNDAIRTLWARAGEQRRSLTTDEQRIYQVLVAAWAEAKDAEQELAA</sequence>
<feature type="region of interest" description="Disordered" evidence="1">
    <location>
        <begin position="1"/>
        <end position="23"/>
    </location>
</feature>
<proteinExistence type="predicted"/>
<evidence type="ECO:0000313" key="3">
    <source>
        <dbReference type="Proteomes" id="UP000315226"/>
    </source>
</evidence>
<reference evidence="2 3" key="1">
    <citation type="submission" date="2019-06" db="EMBL/GenBank/DDBJ databases">
        <title>Whole genome shotgun sequence of Streptomyces gardneri NBRC 12865.</title>
        <authorList>
            <person name="Hosoyama A."/>
            <person name="Uohara A."/>
            <person name="Ohji S."/>
            <person name="Ichikawa N."/>
        </authorList>
    </citation>
    <scope>NUCLEOTIDE SEQUENCE [LARGE SCALE GENOMIC DNA]</scope>
    <source>
        <strain evidence="2 3">NBRC 12865</strain>
    </source>
</reference>
<evidence type="ECO:0000313" key="2">
    <source>
        <dbReference type="EMBL" id="GEB54944.1"/>
    </source>
</evidence>
<gene>
    <name evidence="2" type="ORF">SGA01_05490</name>
</gene>
<evidence type="ECO:0000256" key="1">
    <source>
        <dbReference type="SAM" id="MobiDB-lite"/>
    </source>
</evidence>
<dbReference type="AlphaFoldDB" id="A0A4Y3RBV0"/>
<name>A0A4Y3RBV0_9ACTN</name>
<dbReference type="Proteomes" id="UP000315226">
    <property type="component" value="Unassembled WGS sequence"/>
</dbReference>
<comment type="caution">
    <text evidence="2">The sequence shown here is derived from an EMBL/GenBank/DDBJ whole genome shotgun (WGS) entry which is preliminary data.</text>
</comment>
<dbReference type="EMBL" id="BJMN01000005">
    <property type="protein sequence ID" value="GEB54944.1"/>
    <property type="molecule type" value="Genomic_DNA"/>
</dbReference>
<accession>A0A4Y3RBV0</accession>
<keyword evidence="3" id="KW-1185">Reference proteome</keyword>